<dbReference type="EC" id="2.7.13.3" evidence="3"/>
<dbReference type="InterPro" id="IPR003661">
    <property type="entry name" value="HisK_dim/P_dom"/>
</dbReference>
<organism evidence="12 13">
    <name type="scientific">Hyphomicrobium nitrativorans NL23</name>
    <dbReference type="NCBI Taxonomy" id="1029756"/>
    <lineage>
        <taxon>Bacteria</taxon>
        <taxon>Pseudomonadati</taxon>
        <taxon>Pseudomonadota</taxon>
        <taxon>Alphaproteobacteria</taxon>
        <taxon>Hyphomicrobiales</taxon>
        <taxon>Hyphomicrobiaceae</taxon>
        <taxon>Hyphomicrobium</taxon>
    </lineage>
</organism>
<comment type="catalytic activity">
    <reaction evidence="1">
        <text>ATP + protein L-histidine = ADP + protein N-phospho-L-histidine.</text>
        <dbReference type="EC" id="2.7.13.3"/>
    </reaction>
</comment>
<keyword evidence="13" id="KW-1185">Reference proteome</keyword>
<dbReference type="GO" id="GO:0005524">
    <property type="term" value="F:ATP binding"/>
    <property type="evidence" value="ECO:0007669"/>
    <property type="project" value="UniProtKB-KW"/>
</dbReference>
<feature type="transmembrane region" description="Helical" evidence="10">
    <location>
        <begin position="164"/>
        <end position="186"/>
    </location>
</feature>
<dbReference type="SMART" id="SM00388">
    <property type="entry name" value="HisKA"/>
    <property type="match status" value="1"/>
</dbReference>
<dbReference type="InterPro" id="IPR047770">
    <property type="entry name" value="RegB"/>
</dbReference>
<keyword evidence="8" id="KW-0067">ATP-binding</keyword>
<dbReference type="GO" id="GO:0005886">
    <property type="term" value="C:plasma membrane"/>
    <property type="evidence" value="ECO:0007669"/>
    <property type="project" value="UniProtKB-SubCell"/>
</dbReference>
<evidence type="ECO:0000313" key="13">
    <source>
        <dbReference type="Proteomes" id="UP000018542"/>
    </source>
</evidence>
<dbReference type="Pfam" id="PF00512">
    <property type="entry name" value="HisKA"/>
    <property type="match status" value="1"/>
</dbReference>
<dbReference type="Pfam" id="PF02518">
    <property type="entry name" value="HATPase_c"/>
    <property type="match status" value="1"/>
</dbReference>
<dbReference type="SUPFAM" id="SSF47384">
    <property type="entry name" value="Homodimeric domain of signal transducing histidine kinase"/>
    <property type="match status" value="1"/>
</dbReference>
<evidence type="ECO:0000256" key="5">
    <source>
        <dbReference type="ARBA" id="ARBA00022679"/>
    </source>
</evidence>
<dbReference type="RefSeq" id="WP_023785588.1">
    <property type="nucleotide sequence ID" value="NC_022997.1"/>
</dbReference>
<dbReference type="SUPFAM" id="SSF55874">
    <property type="entry name" value="ATPase domain of HSP90 chaperone/DNA topoisomerase II/histidine kinase"/>
    <property type="match status" value="1"/>
</dbReference>
<evidence type="ECO:0000256" key="2">
    <source>
        <dbReference type="ARBA" id="ARBA00004651"/>
    </source>
</evidence>
<evidence type="ECO:0000313" key="12">
    <source>
        <dbReference type="EMBL" id="AHB47251.1"/>
    </source>
</evidence>
<evidence type="ECO:0000256" key="9">
    <source>
        <dbReference type="SAM" id="MobiDB-lite"/>
    </source>
</evidence>
<keyword evidence="10" id="KW-0812">Transmembrane</keyword>
<evidence type="ECO:0000256" key="8">
    <source>
        <dbReference type="ARBA" id="ARBA00022840"/>
    </source>
</evidence>
<feature type="domain" description="Histidine kinase" evidence="11">
    <location>
        <begin position="221"/>
        <end position="443"/>
    </location>
</feature>
<dbReference type="Gene3D" id="3.30.565.10">
    <property type="entry name" value="Histidine kinase-like ATPase, C-terminal domain"/>
    <property type="match status" value="1"/>
</dbReference>
<dbReference type="STRING" id="1029756.W911_00710"/>
<feature type="transmembrane region" description="Helical" evidence="10">
    <location>
        <begin position="29"/>
        <end position="47"/>
    </location>
</feature>
<evidence type="ECO:0000256" key="4">
    <source>
        <dbReference type="ARBA" id="ARBA00022475"/>
    </source>
</evidence>
<keyword evidence="7" id="KW-0418">Kinase</keyword>
<keyword evidence="4" id="KW-1003">Cell membrane</keyword>
<accession>V5S911</accession>
<dbReference type="Proteomes" id="UP000018542">
    <property type="component" value="Chromosome"/>
</dbReference>
<dbReference type="NCBIfam" id="NF033792">
    <property type="entry name" value="ActS_PrrB_HisK"/>
    <property type="match status" value="1"/>
</dbReference>
<evidence type="ECO:0000256" key="7">
    <source>
        <dbReference type="ARBA" id="ARBA00022777"/>
    </source>
</evidence>
<dbReference type="InterPro" id="IPR036097">
    <property type="entry name" value="HisK_dim/P_sf"/>
</dbReference>
<dbReference type="PANTHER" id="PTHR44936">
    <property type="entry name" value="SENSOR PROTEIN CREC"/>
    <property type="match status" value="1"/>
</dbReference>
<dbReference type="InterPro" id="IPR005467">
    <property type="entry name" value="His_kinase_dom"/>
</dbReference>
<dbReference type="PATRIC" id="fig|1029756.8.peg.153"/>
<dbReference type="SMART" id="SM00387">
    <property type="entry name" value="HATPase_c"/>
    <property type="match status" value="1"/>
</dbReference>
<keyword evidence="10" id="KW-0472">Membrane</keyword>
<evidence type="ECO:0000256" key="6">
    <source>
        <dbReference type="ARBA" id="ARBA00022741"/>
    </source>
</evidence>
<evidence type="ECO:0000256" key="3">
    <source>
        <dbReference type="ARBA" id="ARBA00012438"/>
    </source>
</evidence>
<gene>
    <name evidence="12" type="ORF">W911_00710</name>
</gene>
<feature type="region of interest" description="Disordered" evidence="9">
    <location>
        <begin position="448"/>
        <end position="474"/>
    </location>
</feature>
<sequence>MPGNLLKDVERKILTGSDSRLRLLTIVRLRWLGVFGQIIAVSIVYFGLGFDLPVGPCLIVIAVSAWVNVFLGILYPARHRLSVNFATTLLAYDIIQLASLLYLTGGIDNPFTMLIVAPVTVSAATLPFTRTIGLGVLAVVCATFLAFYGLPLPWMPEGGLYHPLVYKLGVLAAVASSMPFLALYVWRLTQEGQKMSTALAATELVLSREQKLHALDGLAAAAAHELGTPLSTITLVTNELDRQIEKNSPYREDILLLRSQAQRCREILQKLTRHPRDEDPLHASLNVKEMIHEAASPYMASGTILAIRAAPAASAAGPDARVPLGVRRPGVIYGLGNIIENAVDFSNTRVDISAEWDGDIVSVLIADDGPGFKPELIENLGEPYVTARAAVRRNRSNPKVSGLGLGFFIAKTLLERSGARLHLDNRPAPEHGARVHIIWPRAAFEAAPESREPIHPRAQLREPPGPGDPISDAI</sequence>
<dbReference type="EMBL" id="CP006912">
    <property type="protein sequence ID" value="AHB47251.1"/>
    <property type="molecule type" value="Genomic_DNA"/>
</dbReference>
<comment type="subcellular location">
    <subcellularLocation>
        <location evidence="2">Cell membrane</location>
        <topology evidence="2">Multi-pass membrane protein</topology>
    </subcellularLocation>
</comment>
<feature type="transmembrane region" description="Helical" evidence="10">
    <location>
        <begin position="133"/>
        <end position="152"/>
    </location>
</feature>
<evidence type="ECO:0000256" key="1">
    <source>
        <dbReference type="ARBA" id="ARBA00000085"/>
    </source>
</evidence>
<evidence type="ECO:0000256" key="10">
    <source>
        <dbReference type="SAM" id="Phobius"/>
    </source>
</evidence>
<dbReference type="InterPro" id="IPR003594">
    <property type="entry name" value="HATPase_dom"/>
</dbReference>
<dbReference type="HOGENOM" id="CLU_046130_1_1_5"/>
<dbReference type="AlphaFoldDB" id="V5S911"/>
<evidence type="ECO:0000259" key="11">
    <source>
        <dbReference type="PROSITE" id="PS50109"/>
    </source>
</evidence>
<name>V5S911_9HYPH</name>
<dbReference type="PROSITE" id="PS50109">
    <property type="entry name" value="HIS_KIN"/>
    <property type="match status" value="1"/>
</dbReference>
<feature type="transmembrane region" description="Helical" evidence="10">
    <location>
        <begin position="81"/>
        <end position="103"/>
    </location>
</feature>
<dbReference type="InterPro" id="IPR050980">
    <property type="entry name" value="2C_sensor_his_kinase"/>
</dbReference>
<feature type="transmembrane region" description="Helical" evidence="10">
    <location>
        <begin position="53"/>
        <end position="74"/>
    </location>
</feature>
<keyword evidence="6" id="KW-0547">Nucleotide-binding</keyword>
<protein>
    <recommendedName>
        <fullName evidence="3">histidine kinase</fullName>
        <ecNumber evidence="3">2.7.13.3</ecNumber>
    </recommendedName>
</protein>
<dbReference type="KEGG" id="hni:W911_00710"/>
<dbReference type="InterPro" id="IPR036890">
    <property type="entry name" value="HATPase_C_sf"/>
</dbReference>
<keyword evidence="5" id="KW-0808">Transferase</keyword>
<dbReference type="Gene3D" id="1.10.287.130">
    <property type="match status" value="1"/>
</dbReference>
<dbReference type="PANTHER" id="PTHR44936:SF10">
    <property type="entry name" value="SENSOR PROTEIN RSTB"/>
    <property type="match status" value="1"/>
</dbReference>
<keyword evidence="10" id="KW-1133">Transmembrane helix</keyword>
<dbReference type="GO" id="GO:0000155">
    <property type="term" value="F:phosphorelay sensor kinase activity"/>
    <property type="evidence" value="ECO:0007669"/>
    <property type="project" value="InterPro"/>
</dbReference>
<proteinExistence type="predicted"/>
<dbReference type="CDD" id="cd00082">
    <property type="entry name" value="HisKA"/>
    <property type="match status" value="1"/>
</dbReference>
<reference evidence="12 13" key="1">
    <citation type="journal article" date="2014" name="Genome Announc.">
        <title>Complete Genome Sequence of Hyphomicrobium nitrativorans Strain NL23, a Denitrifying Bacterium Isolated from Biofilm of a Methanol-Fed Denitrification System Treating Seawater at the Montreal Biodome.</title>
        <authorList>
            <person name="Martineau C."/>
            <person name="Villeneuve C."/>
            <person name="Mauffrey F."/>
            <person name="Villemur R."/>
        </authorList>
    </citation>
    <scope>NUCLEOTIDE SEQUENCE [LARGE SCALE GENOMIC DNA]</scope>
    <source>
        <strain evidence="12">NL23</strain>
    </source>
</reference>